<organism evidence="2">
    <name type="scientific">marine sediment metagenome</name>
    <dbReference type="NCBI Taxonomy" id="412755"/>
    <lineage>
        <taxon>unclassified sequences</taxon>
        <taxon>metagenomes</taxon>
        <taxon>ecological metagenomes</taxon>
    </lineage>
</organism>
<keyword evidence="1" id="KW-0812">Transmembrane</keyword>
<dbReference type="AlphaFoldDB" id="A0A0F9LAQ7"/>
<name>A0A0F9LAQ7_9ZZZZ</name>
<dbReference type="EMBL" id="LAZR01011537">
    <property type="protein sequence ID" value="KKM61175.1"/>
    <property type="molecule type" value="Genomic_DNA"/>
</dbReference>
<reference evidence="2" key="1">
    <citation type="journal article" date="2015" name="Nature">
        <title>Complex archaea that bridge the gap between prokaryotes and eukaryotes.</title>
        <authorList>
            <person name="Spang A."/>
            <person name="Saw J.H."/>
            <person name="Jorgensen S.L."/>
            <person name="Zaremba-Niedzwiedzka K."/>
            <person name="Martijn J."/>
            <person name="Lind A.E."/>
            <person name="van Eijk R."/>
            <person name="Schleper C."/>
            <person name="Guy L."/>
            <person name="Ettema T.J."/>
        </authorList>
    </citation>
    <scope>NUCLEOTIDE SEQUENCE</scope>
</reference>
<sequence>MILSELGGIIAGILDVGLAPVLVIILLLKGFEYLNKNNKRLYELQIGLQIILAKLNAAEEYKEAITELEEREKL</sequence>
<feature type="transmembrane region" description="Helical" evidence="1">
    <location>
        <begin position="6"/>
        <end position="28"/>
    </location>
</feature>
<gene>
    <name evidence="2" type="ORF">LCGC14_1534360</name>
</gene>
<comment type="caution">
    <text evidence="2">The sequence shown here is derived from an EMBL/GenBank/DDBJ whole genome shotgun (WGS) entry which is preliminary data.</text>
</comment>
<keyword evidence="1" id="KW-0472">Membrane</keyword>
<evidence type="ECO:0000256" key="1">
    <source>
        <dbReference type="SAM" id="Phobius"/>
    </source>
</evidence>
<proteinExistence type="predicted"/>
<accession>A0A0F9LAQ7</accession>
<keyword evidence="1" id="KW-1133">Transmembrane helix</keyword>
<evidence type="ECO:0000313" key="2">
    <source>
        <dbReference type="EMBL" id="KKM61175.1"/>
    </source>
</evidence>
<protein>
    <submittedName>
        <fullName evidence="2">Uncharacterized protein</fullName>
    </submittedName>
</protein>